<dbReference type="Pfam" id="PF00083">
    <property type="entry name" value="Sugar_tr"/>
    <property type="match status" value="1"/>
</dbReference>
<dbReference type="PANTHER" id="PTHR48021:SF21">
    <property type="entry name" value="SUGAR TRANSPORTER ERD6-LIKE 8"/>
    <property type="match status" value="1"/>
</dbReference>
<evidence type="ECO:0000313" key="7">
    <source>
        <dbReference type="Proteomes" id="UP000265427"/>
    </source>
</evidence>
<protein>
    <recommendedName>
        <fullName evidence="8">Major facilitator superfamily (MFS) profile domain-containing protein</fullName>
    </recommendedName>
</protein>
<dbReference type="PANTHER" id="PTHR48021">
    <property type="match status" value="1"/>
</dbReference>
<reference evidence="6 7" key="1">
    <citation type="submission" date="2018-08" db="EMBL/GenBank/DDBJ databases">
        <title>Aphanomyces genome sequencing and annotation.</title>
        <authorList>
            <person name="Minardi D."/>
            <person name="Oidtmann B."/>
            <person name="Van Der Giezen M."/>
            <person name="Studholme D.J."/>
        </authorList>
    </citation>
    <scope>NUCLEOTIDE SEQUENCE [LARGE SCALE GENOMIC DNA]</scope>
    <source>
        <strain evidence="6 7">Kv</strain>
    </source>
</reference>
<evidence type="ECO:0000313" key="6">
    <source>
        <dbReference type="EMBL" id="RHX97641.1"/>
    </source>
</evidence>
<dbReference type="InterPro" id="IPR036259">
    <property type="entry name" value="MFS_trans_sf"/>
</dbReference>
<comment type="subcellular location">
    <subcellularLocation>
        <location evidence="1">Membrane</location>
    </subcellularLocation>
</comment>
<feature type="non-terminal residue" evidence="6">
    <location>
        <position position="1"/>
    </location>
</feature>
<evidence type="ECO:0008006" key="8">
    <source>
        <dbReference type="Google" id="ProtNLM"/>
    </source>
</evidence>
<dbReference type="Gene3D" id="1.20.1250.20">
    <property type="entry name" value="MFS general substrate transporter like domains"/>
    <property type="match status" value="1"/>
</dbReference>
<organism evidence="6 7">
    <name type="scientific">Aphanomyces astaci</name>
    <name type="common">Crayfish plague agent</name>
    <dbReference type="NCBI Taxonomy" id="112090"/>
    <lineage>
        <taxon>Eukaryota</taxon>
        <taxon>Sar</taxon>
        <taxon>Stramenopiles</taxon>
        <taxon>Oomycota</taxon>
        <taxon>Saprolegniomycetes</taxon>
        <taxon>Saprolegniales</taxon>
        <taxon>Verrucalvaceae</taxon>
        <taxon>Aphanomyces</taxon>
    </lineage>
</organism>
<evidence type="ECO:0000256" key="4">
    <source>
        <dbReference type="ARBA" id="ARBA00023136"/>
    </source>
</evidence>
<dbReference type="VEuPathDB" id="FungiDB:H257_19546"/>
<feature type="transmembrane region" description="Helical" evidence="5">
    <location>
        <begin position="74"/>
        <end position="95"/>
    </location>
</feature>
<dbReference type="Proteomes" id="UP000265427">
    <property type="component" value="Unassembled WGS sequence"/>
</dbReference>
<feature type="transmembrane region" description="Helical" evidence="5">
    <location>
        <begin position="37"/>
        <end position="62"/>
    </location>
</feature>
<keyword evidence="4 5" id="KW-0472">Membrane</keyword>
<sequence>TLLVGRYWLGVAISVLSIVVPILLAEVSDDDYRGRDLTASQLFCMLGGHMVYIGIGQFFVYLSTCYVSFNLNEWKIIATMGVAPCLLLLVCMQFVPDTPSWLLLRHNDRITSFSVCLKIQSPVNRSTRAEVRVNSNLHADFLSCWTFGLAKPAGVEHAEGEQEADASPSMSVAYGVDVETMEIPAPVRRINNALRSMNMTLVQTALFTTHLDVGVKVCDATKSDWNQFVTSEYQELISRAMMWRDGTIYIVELPRKIHEIMNRNLEVAIMAATGTFGVHLQPCGATFVDALQHIEPDESFAPARNIGAIRPANITWGEFHTLKIEVGVSRGWALMDPKAILWATFPGVAYILCIRISPHFRACQYKLHSVEPPGGIVGVAPQFVAPIEINDATVVTMDSRRLLALPPQVPLPLGFANPNVQFQLQPLVLDTIARTQRNG</sequence>
<evidence type="ECO:0000256" key="1">
    <source>
        <dbReference type="ARBA" id="ARBA00004370"/>
    </source>
</evidence>
<evidence type="ECO:0000256" key="5">
    <source>
        <dbReference type="SAM" id="Phobius"/>
    </source>
</evidence>
<dbReference type="GO" id="GO:0016020">
    <property type="term" value="C:membrane"/>
    <property type="evidence" value="ECO:0007669"/>
    <property type="project" value="UniProtKB-SubCell"/>
</dbReference>
<dbReference type="SUPFAM" id="SSF103473">
    <property type="entry name" value="MFS general substrate transporter"/>
    <property type="match status" value="1"/>
</dbReference>
<feature type="transmembrane region" description="Helical" evidence="5">
    <location>
        <begin position="6"/>
        <end position="25"/>
    </location>
</feature>
<evidence type="ECO:0000256" key="3">
    <source>
        <dbReference type="ARBA" id="ARBA00022989"/>
    </source>
</evidence>
<evidence type="ECO:0000256" key="2">
    <source>
        <dbReference type="ARBA" id="ARBA00022692"/>
    </source>
</evidence>
<gene>
    <name evidence="6" type="ORF">DYB36_013184</name>
</gene>
<keyword evidence="2 5" id="KW-0812">Transmembrane</keyword>
<dbReference type="InterPro" id="IPR005828">
    <property type="entry name" value="MFS_sugar_transport-like"/>
</dbReference>
<dbReference type="AlphaFoldDB" id="A0A396ZR72"/>
<accession>A0A396ZR72</accession>
<name>A0A396ZR72_APHAT</name>
<dbReference type="EMBL" id="QUSZ01011084">
    <property type="protein sequence ID" value="RHX97641.1"/>
    <property type="molecule type" value="Genomic_DNA"/>
</dbReference>
<dbReference type="GO" id="GO:0022857">
    <property type="term" value="F:transmembrane transporter activity"/>
    <property type="evidence" value="ECO:0007669"/>
    <property type="project" value="InterPro"/>
</dbReference>
<dbReference type="VEuPathDB" id="FungiDB:H257_19547"/>
<comment type="caution">
    <text evidence="6">The sequence shown here is derived from an EMBL/GenBank/DDBJ whole genome shotgun (WGS) entry which is preliminary data.</text>
</comment>
<dbReference type="InterPro" id="IPR050549">
    <property type="entry name" value="MFS_Trehalose_Transporter"/>
</dbReference>
<keyword evidence="3 5" id="KW-1133">Transmembrane helix</keyword>
<proteinExistence type="predicted"/>